<comment type="caution">
    <text evidence="2">The sequence shown here is derived from an EMBL/GenBank/DDBJ whole genome shotgun (WGS) entry which is preliminary data.</text>
</comment>
<dbReference type="EMBL" id="QXFM01000113">
    <property type="protein sequence ID" value="RIV83260.1"/>
    <property type="molecule type" value="Genomic_DNA"/>
</dbReference>
<proteinExistence type="predicted"/>
<protein>
    <submittedName>
        <fullName evidence="2">Uncharacterized protein</fullName>
    </submittedName>
</protein>
<accession>A0A3A1P2F0</accession>
<organism evidence="2 3">
    <name type="scientific">Aurantiacibacter xanthus</name>
    <dbReference type="NCBI Taxonomy" id="1784712"/>
    <lineage>
        <taxon>Bacteria</taxon>
        <taxon>Pseudomonadati</taxon>
        <taxon>Pseudomonadota</taxon>
        <taxon>Alphaproteobacteria</taxon>
        <taxon>Sphingomonadales</taxon>
        <taxon>Erythrobacteraceae</taxon>
        <taxon>Aurantiacibacter</taxon>
    </lineage>
</organism>
<evidence type="ECO:0000256" key="1">
    <source>
        <dbReference type="SAM" id="SignalP"/>
    </source>
</evidence>
<dbReference type="AlphaFoldDB" id="A0A3A1P2F0"/>
<keyword evidence="3" id="KW-1185">Reference proteome</keyword>
<feature type="chain" id="PRO_5017342804" evidence="1">
    <location>
        <begin position="27"/>
        <end position="293"/>
    </location>
</feature>
<gene>
    <name evidence="2" type="ORF">D2V17_13790</name>
</gene>
<dbReference type="Proteomes" id="UP000265366">
    <property type="component" value="Unassembled WGS sequence"/>
</dbReference>
<dbReference type="PROSITE" id="PS51257">
    <property type="entry name" value="PROKAR_LIPOPROTEIN"/>
    <property type="match status" value="1"/>
</dbReference>
<reference evidence="2 3" key="1">
    <citation type="submission" date="2018-08" db="EMBL/GenBank/DDBJ databases">
        <title>Erythrobacter zhengii sp.nov., a bacterium isolated from deep-sea sediment.</title>
        <authorList>
            <person name="Fang C."/>
            <person name="Wu Y.-H."/>
            <person name="Sun C."/>
            <person name="Wang H."/>
            <person name="Cheng H."/>
            <person name="Meng F.-X."/>
            <person name="Wang C.-S."/>
            <person name="Xu X.-W."/>
        </authorList>
    </citation>
    <scope>NUCLEOTIDE SEQUENCE [LARGE SCALE GENOMIC DNA]</scope>
    <source>
        <strain evidence="2 3">CCTCC AB 2015396</strain>
    </source>
</reference>
<evidence type="ECO:0000313" key="3">
    <source>
        <dbReference type="Proteomes" id="UP000265366"/>
    </source>
</evidence>
<keyword evidence="1" id="KW-0732">Signal</keyword>
<evidence type="ECO:0000313" key="2">
    <source>
        <dbReference type="EMBL" id="RIV83260.1"/>
    </source>
</evidence>
<feature type="signal peptide" evidence="1">
    <location>
        <begin position="1"/>
        <end position="26"/>
    </location>
</feature>
<sequence>MRALRRLRRAFIVGLASLAVAGCGNADENWAAHEQASGPAPYDPAPIEFFQRPATLAEARASGKPMPLLVLIESARWSPMTGSDSPRLALYDDGLVIYRTKAGFRQARLNAQEQSDLLAITNDFDPAERAGRYALADSDVMRHELSLLLYREEPVFISSFGFLNDGTGSVHLPKDLRRAYSRLLDYSHPQAQPWLPEFVEVMIWPNDHAREDVIAWPASWPGLDDARTVRTGDGYSLYLPSGELGELRPFIASRRPRGAIELGGMKWSVSLRYPFPMEQLWVAPNPEQDAPDP</sequence>
<name>A0A3A1P2F0_9SPHN</name>